<dbReference type="SUPFAM" id="SSF51735">
    <property type="entry name" value="NAD(P)-binding Rossmann-fold domains"/>
    <property type="match status" value="1"/>
</dbReference>
<evidence type="ECO:0000256" key="5">
    <source>
        <dbReference type="SAM" id="Phobius"/>
    </source>
</evidence>
<keyword evidence="3" id="KW-0560">Oxidoreductase</keyword>
<dbReference type="EMBL" id="JANBVO010000031">
    <property type="protein sequence ID" value="KAJ9138164.1"/>
    <property type="molecule type" value="Genomic_DNA"/>
</dbReference>
<feature type="transmembrane region" description="Helical" evidence="5">
    <location>
        <begin position="253"/>
        <end position="274"/>
    </location>
</feature>
<sequence>MSIKPRQKTVLITGCTPGGIGYALCLAFQQQDYHVIATARNPAVLADLAEKGMSTFELDVTSEESIAACKKQVTELTGGTLDVLVNNAGRTHTVPATDISLPDVRLTFETNVFGVMAMVQAFAPLLIPAKGLIVNIASLAAVTPYVFGSVYCASKGALVSYSRTLRQELRPFGVRVMTVMAGTVKSNINYQTHRQLPEGSVYRPIEDTYRWRLTYSSTHASVTCDDFARQLVAAAQRREAPVWLRTWLGRPDWLWAGGMAGLAWFGTVMGEWLLDTWFYSRFKMAAFEKMLRRQEAEKKGN</sequence>
<keyword evidence="5" id="KW-1133">Transmembrane helix</keyword>
<dbReference type="Gene3D" id="3.40.50.720">
    <property type="entry name" value="NAD(P)-binding Rossmann-like Domain"/>
    <property type="match status" value="1"/>
</dbReference>
<dbReference type="InterPro" id="IPR020904">
    <property type="entry name" value="Sc_DH/Rdtase_CS"/>
</dbReference>
<name>A0AA38R7F0_9PEZI</name>
<dbReference type="GO" id="GO:0000140">
    <property type="term" value="F:acylglycerone-phosphate reductase (NADP+) activity"/>
    <property type="evidence" value="ECO:0007669"/>
    <property type="project" value="TreeGrafter"/>
</dbReference>
<protein>
    <submittedName>
        <fullName evidence="7">NAD(P)-binding protein</fullName>
    </submittedName>
</protein>
<keyword evidence="8" id="KW-1185">Reference proteome</keyword>
<comment type="caution">
    <text evidence="7">The sequence shown here is derived from an EMBL/GenBank/DDBJ whole genome shotgun (WGS) entry which is preliminary data.</text>
</comment>
<dbReference type="InterPro" id="IPR057326">
    <property type="entry name" value="KR_dom"/>
</dbReference>
<dbReference type="GO" id="GO:0019433">
    <property type="term" value="P:triglyceride catabolic process"/>
    <property type="evidence" value="ECO:0007669"/>
    <property type="project" value="TreeGrafter"/>
</dbReference>
<evidence type="ECO:0000313" key="8">
    <source>
        <dbReference type="Proteomes" id="UP001174694"/>
    </source>
</evidence>
<dbReference type="InterPro" id="IPR036291">
    <property type="entry name" value="NAD(P)-bd_dom_sf"/>
</dbReference>
<dbReference type="FunFam" id="3.40.50.720:FF:000261">
    <property type="entry name" value="NADPH-dependent 1-acyldihydroxyacetone phosphate reductase"/>
    <property type="match status" value="1"/>
</dbReference>
<evidence type="ECO:0000256" key="2">
    <source>
        <dbReference type="ARBA" id="ARBA00022857"/>
    </source>
</evidence>
<gene>
    <name evidence="7" type="ORF">NKR23_g8641</name>
</gene>
<dbReference type="Proteomes" id="UP001174694">
    <property type="component" value="Unassembled WGS sequence"/>
</dbReference>
<dbReference type="SMART" id="SM00822">
    <property type="entry name" value="PKS_KR"/>
    <property type="match status" value="1"/>
</dbReference>
<evidence type="ECO:0000256" key="1">
    <source>
        <dbReference type="ARBA" id="ARBA00006484"/>
    </source>
</evidence>
<evidence type="ECO:0000256" key="3">
    <source>
        <dbReference type="ARBA" id="ARBA00023002"/>
    </source>
</evidence>
<dbReference type="GO" id="GO:0005811">
    <property type="term" value="C:lipid droplet"/>
    <property type="evidence" value="ECO:0007669"/>
    <property type="project" value="TreeGrafter"/>
</dbReference>
<dbReference type="GO" id="GO:0005783">
    <property type="term" value="C:endoplasmic reticulum"/>
    <property type="evidence" value="ECO:0007669"/>
    <property type="project" value="TreeGrafter"/>
</dbReference>
<dbReference type="PRINTS" id="PR00080">
    <property type="entry name" value="SDRFAMILY"/>
</dbReference>
<dbReference type="AlphaFoldDB" id="A0AA38R7F0"/>
<comment type="similarity">
    <text evidence="1 4">Belongs to the short-chain dehydrogenases/reductases (SDR) family.</text>
</comment>
<dbReference type="CDD" id="cd05374">
    <property type="entry name" value="17beta-HSD-like_SDR_c"/>
    <property type="match status" value="1"/>
</dbReference>
<evidence type="ECO:0000313" key="7">
    <source>
        <dbReference type="EMBL" id="KAJ9138164.1"/>
    </source>
</evidence>
<keyword evidence="2" id="KW-0521">NADP</keyword>
<dbReference type="GO" id="GO:0006654">
    <property type="term" value="P:phosphatidic acid biosynthetic process"/>
    <property type="evidence" value="ECO:0007669"/>
    <property type="project" value="TreeGrafter"/>
</dbReference>
<dbReference type="PANTHER" id="PTHR44169">
    <property type="entry name" value="NADPH-DEPENDENT 1-ACYLDIHYDROXYACETONE PHOSPHATE REDUCTASE"/>
    <property type="match status" value="1"/>
</dbReference>
<dbReference type="PANTHER" id="PTHR44169:SF6">
    <property type="entry name" value="NADPH-DEPENDENT 1-ACYLDIHYDROXYACETONE PHOSPHATE REDUCTASE"/>
    <property type="match status" value="1"/>
</dbReference>
<accession>A0AA38R7F0</accession>
<evidence type="ECO:0000256" key="4">
    <source>
        <dbReference type="RuleBase" id="RU000363"/>
    </source>
</evidence>
<evidence type="ECO:0000259" key="6">
    <source>
        <dbReference type="SMART" id="SM00822"/>
    </source>
</evidence>
<keyword evidence="5" id="KW-0812">Transmembrane</keyword>
<keyword evidence="5" id="KW-0472">Membrane</keyword>
<dbReference type="PROSITE" id="PS00061">
    <property type="entry name" value="ADH_SHORT"/>
    <property type="match status" value="1"/>
</dbReference>
<dbReference type="PRINTS" id="PR00081">
    <property type="entry name" value="GDHRDH"/>
</dbReference>
<dbReference type="Pfam" id="PF00106">
    <property type="entry name" value="adh_short"/>
    <property type="match status" value="1"/>
</dbReference>
<feature type="domain" description="Ketoreductase" evidence="6">
    <location>
        <begin position="8"/>
        <end position="185"/>
    </location>
</feature>
<proteinExistence type="inferred from homology"/>
<dbReference type="InterPro" id="IPR002347">
    <property type="entry name" value="SDR_fam"/>
</dbReference>
<dbReference type="GO" id="GO:0004806">
    <property type="term" value="F:triacylglycerol lipase activity"/>
    <property type="evidence" value="ECO:0007669"/>
    <property type="project" value="TreeGrafter"/>
</dbReference>
<organism evidence="7 8">
    <name type="scientific">Pleurostoma richardsiae</name>
    <dbReference type="NCBI Taxonomy" id="41990"/>
    <lineage>
        <taxon>Eukaryota</taxon>
        <taxon>Fungi</taxon>
        <taxon>Dikarya</taxon>
        <taxon>Ascomycota</taxon>
        <taxon>Pezizomycotina</taxon>
        <taxon>Sordariomycetes</taxon>
        <taxon>Sordariomycetidae</taxon>
        <taxon>Calosphaeriales</taxon>
        <taxon>Pleurostomataceae</taxon>
        <taxon>Pleurostoma</taxon>
    </lineage>
</organism>
<reference evidence="7" key="1">
    <citation type="submission" date="2022-07" db="EMBL/GenBank/DDBJ databases">
        <title>Fungi with potential for degradation of polypropylene.</title>
        <authorList>
            <person name="Gostincar C."/>
        </authorList>
    </citation>
    <scope>NUCLEOTIDE SEQUENCE</scope>
    <source>
        <strain evidence="7">EXF-13308</strain>
    </source>
</reference>